<evidence type="ECO:0000313" key="2">
    <source>
        <dbReference type="EMBL" id="MCI41672.1"/>
    </source>
</evidence>
<dbReference type="GO" id="GO:0016301">
    <property type="term" value="F:kinase activity"/>
    <property type="evidence" value="ECO:0007669"/>
    <property type="project" value="UniProtKB-KW"/>
</dbReference>
<proteinExistence type="predicted"/>
<accession>A0A392RZV5</accession>
<feature type="region of interest" description="Disordered" evidence="1">
    <location>
        <begin position="1"/>
        <end position="24"/>
    </location>
</feature>
<evidence type="ECO:0000313" key="3">
    <source>
        <dbReference type="Proteomes" id="UP000265520"/>
    </source>
</evidence>
<keyword evidence="2" id="KW-0808">Transferase</keyword>
<organism evidence="2 3">
    <name type="scientific">Trifolium medium</name>
    <dbReference type="NCBI Taxonomy" id="97028"/>
    <lineage>
        <taxon>Eukaryota</taxon>
        <taxon>Viridiplantae</taxon>
        <taxon>Streptophyta</taxon>
        <taxon>Embryophyta</taxon>
        <taxon>Tracheophyta</taxon>
        <taxon>Spermatophyta</taxon>
        <taxon>Magnoliopsida</taxon>
        <taxon>eudicotyledons</taxon>
        <taxon>Gunneridae</taxon>
        <taxon>Pentapetalae</taxon>
        <taxon>rosids</taxon>
        <taxon>fabids</taxon>
        <taxon>Fabales</taxon>
        <taxon>Fabaceae</taxon>
        <taxon>Papilionoideae</taxon>
        <taxon>50 kb inversion clade</taxon>
        <taxon>NPAAA clade</taxon>
        <taxon>Hologalegina</taxon>
        <taxon>IRL clade</taxon>
        <taxon>Trifolieae</taxon>
        <taxon>Trifolium</taxon>
    </lineage>
</organism>
<keyword evidence="3" id="KW-1185">Reference proteome</keyword>
<name>A0A392RZV5_9FABA</name>
<dbReference type="EMBL" id="LXQA010294911">
    <property type="protein sequence ID" value="MCI41672.1"/>
    <property type="molecule type" value="Genomic_DNA"/>
</dbReference>
<keyword evidence="2" id="KW-0418">Kinase</keyword>
<comment type="caution">
    <text evidence="2">The sequence shown here is derived from an EMBL/GenBank/DDBJ whole genome shotgun (WGS) entry which is preliminary data.</text>
</comment>
<protein>
    <submittedName>
        <fullName evidence="2">Octicosapeptide/phox/Bem1p domain kinase superfamily protein</fullName>
    </submittedName>
</protein>
<reference evidence="2 3" key="1">
    <citation type="journal article" date="2018" name="Front. Plant Sci.">
        <title>Red Clover (Trifolium pratense) and Zigzag Clover (T. medium) - A Picture of Genomic Similarities and Differences.</title>
        <authorList>
            <person name="Dluhosova J."/>
            <person name="Istvanek J."/>
            <person name="Nedelnik J."/>
            <person name="Repkova J."/>
        </authorList>
    </citation>
    <scope>NUCLEOTIDE SEQUENCE [LARGE SCALE GENOMIC DNA]</scope>
    <source>
        <strain evidence="3">cv. 10/8</strain>
        <tissue evidence="2">Leaf</tissue>
    </source>
</reference>
<evidence type="ECO:0000256" key="1">
    <source>
        <dbReference type="SAM" id="MobiDB-lite"/>
    </source>
</evidence>
<dbReference type="AlphaFoldDB" id="A0A392RZV5"/>
<feature type="compositionally biased region" description="Basic and acidic residues" evidence="1">
    <location>
        <begin position="14"/>
        <end position="24"/>
    </location>
</feature>
<sequence>MGPKLKQALLSNEGMKDVETKDNHTKSLFDETETKCGKSDLPALHVSSVERLDVIASNLPEID</sequence>
<dbReference type="Proteomes" id="UP000265520">
    <property type="component" value="Unassembled WGS sequence"/>
</dbReference>